<evidence type="ECO:0000313" key="2">
    <source>
        <dbReference type="Proteomes" id="UP000232722"/>
    </source>
</evidence>
<reference evidence="1 2" key="2">
    <citation type="submission" date="2017-09" db="EMBL/GenBank/DDBJ databases">
        <title>Extensive intraspecific genome diversity in a model arbuscular mycorrhizal fungus.</title>
        <authorList>
            <person name="Chen E.C."/>
            <person name="Morin E."/>
            <person name="Beaudet D."/>
            <person name="Noel J."/>
            <person name="Ndikumana S."/>
            <person name="Charron P."/>
            <person name="St-Onge C."/>
            <person name="Giorgi J."/>
            <person name="Grigoriev I.V."/>
            <person name="Roux C."/>
            <person name="Martin F.M."/>
            <person name="Corradi N."/>
        </authorList>
    </citation>
    <scope>NUCLEOTIDE SEQUENCE [LARGE SCALE GENOMIC DNA]</scope>
    <source>
        <strain evidence="1 2">A5</strain>
    </source>
</reference>
<dbReference type="EMBL" id="LLXJ01001473">
    <property type="protein sequence ID" value="PKC02013.1"/>
    <property type="molecule type" value="Genomic_DNA"/>
</dbReference>
<comment type="caution">
    <text evidence="1">The sequence shown here is derived from an EMBL/GenBank/DDBJ whole genome shotgun (WGS) entry which is preliminary data.</text>
</comment>
<evidence type="ECO:0000313" key="1">
    <source>
        <dbReference type="EMBL" id="PKC02013.1"/>
    </source>
</evidence>
<reference evidence="1 2" key="1">
    <citation type="submission" date="2016-04" db="EMBL/GenBank/DDBJ databases">
        <title>Genome analyses suggest a sexual origin of heterokaryosis in a supposedly ancient asexual fungus.</title>
        <authorList>
            <person name="Ropars J."/>
            <person name="Sedzielewska K."/>
            <person name="Noel J."/>
            <person name="Charron P."/>
            <person name="Farinelli L."/>
            <person name="Marton T."/>
            <person name="Kruger M."/>
            <person name="Pelin A."/>
            <person name="Brachmann A."/>
            <person name="Corradi N."/>
        </authorList>
    </citation>
    <scope>NUCLEOTIDE SEQUENCE [LARGE SCALE GENOMIC DNA]</scope>
    <source>
        <strain evidence="1 2">A5</strain>
    </source>
</reference>
<dbReference type="Proteomes" id="UP000232722">
    <property type="component" value="Unassembled WGS sequence"/>
</dbReference>
<dbReference type="AlphaFoldDB" id="A0A2N0P5G7"/>
<organism evidence="1 2">
    <name type="scientific">Rhizophagus irregularis</name>
    <dbReference type="NCBI Taxonomy" id="588596"/>
    <lineage>
        <taxon>Eukaryota</taxon>
        <taxon>Fungi</taxon>
        <taxon>Fungi incertae sedis</taxon>
        <taxon>Mucoromycota</taxon>
        <taxon>Glomeromycotina</taxon>
        <taxon>Glomeromycetes</taxon>
        <taxon>Glomerales</taxon>
        <taxon>Glomeraceae</taxon>
        <taxon>Rhizophagus</taxon>
    </lineage>
</organism>
<dbReference type="VEuPathDB" id="FungiDB:FUN_003443"/>
<gene>
    <name evidence="1" type="ORF">RhiirA5_381288</name>
</gene>
<proteinExistence type="predicted"/>
<feature type="non-terminal residue" evidence="1">
    <location>
        <position position="1"/>
    </location>
</feature>
<protein>
    <submittedName>
        <fullName evidence="1">Uncharacterized protein</fullName>
    </submittedName>
</protein>
<accession>A0A2N0P5G7</accession>
<dbReference type="VEuPathDB" id="FungiDB:RhiirA1_461800"/>
<sequence>VSAKYIEGINQVCKQCLYLKISKVFLNTIDKPIPKKKNRKHTPLILYNNSPFYQYCKNANVIELLGYFNDPEDCTPKFWNQLARMERAGAFKDKQIFSGLCEIFVEMTKCINEGKGLQNIKYPKQFSNFLTILANLAIDDLSICFENMAKFRKFLNSINYDGPIAASTDNTKLEEKLRYSASLNAILGSTLPLQETLVSSYNEINTIIKKIQTNNAIAKYVRVYILQVPIPKVPPFVLEIIPNNTENVSHVYEIHNQFLELAAHFKIHILSIGADRASIEIKAQKNIMQINTETKLEFIDELYSI</sequence>
<name>A0A2N0P5G7_9GLOM</name>
<dbReference type="VEuPathDB" id="FungiDB:RhiirFUN_007516"/>